<evidence type="ECO:0000313" key="4">
    <source>
        <dbReference type="Proteomes" id="UP001191082"/>
    </source>
</evidence>
<dbReference type="Proteomes" id="UP001191082">
    <property type="component" value="Unassembled WGS sequence"/>
</dbReference>
<dbReference type="Pfam" id="PF13561">
    <property type="entry name" value="adh_short_C2"/>
    <property type="match status" value="1"/>
</dbReference>
<dbReference type="PRINTS" id="PR00081">
    <property type="entry name" value="GDHRDH"/>
</dbReference>
<dbReference type="PROSITE" id="PS00061">
    <property type="entry name" value="ADH_SHORT"/>
    <property type="match status" value="1"/>
</dbReference>
<dbReference type="InterPro" id="IPR002347">
    <property type="entry name" value="SDR_fam"/>
</dbReference>
<keyword evidence="2" id="KW-0560">Oxidoreductase</keyword>
<evidence type="ECO:0000256" key="1">
    <source>
        <dbReference type="ARBA" id="ARBA00006484"/>
    </source>
</evidence>
<protein>
    <submittedName>
        <fullName evidence="3">SDR family oxidoreductase</fullName>
    </submittedName>
</protein>
<reference evidence="3 4" key="1">
    <citation type="submission" date="2019-05" db="EMBL/GenBank/DDBJ databases">
        <title>Marivita sp. nov. isolated from sea sediment.</title>
        <authorList>
            <person name="Kim W."/>
        </authorList>
    </citation>
    <scope>NUCLEOTIDE SEQUENCE [LARGE SCALE GENOMIC DNA]</scope>
    <source>
        <strain evidence="3 4">CAU 1492</strain>
    </source>
</reference>
<evidence type="ECO:0000256" key="2">
    <source>
        <dbReference type="ARBA" id="ARBA00023002"/>
    </source>
</evidence>
<dbReference type="Gene3D" id="3.40.50.720">
    <property type="entry name" value="NAD(P)-binding Rossmann-like Domain"/>
    <property type="match status" value="1"/>
</dbReference>
<sequence length="272" mass="27976">MGAALSEVAMSEPDRIDGVAVVTGAANGIGLATARLLAARGAHMVLADMNEAALAALPDSEFGNRVAARVVGDMTAPDTPARIARAVADSGLPWAVLVNNAGIAAAPSIMDTEDDRLDRYLDVNAAAVFRMCRAALPVMRAQGGGAIINISSVFGLTGVGGSSVYAMTKGAVAALTVQLSCEFGRDGIRVNGIAPGLIDTPLTRERIETGAYFQKTMLEGTPLARAGRPEEVAEAIAFLASPRAGFITGEVLKVDGGWLNGRILPPPREPVA</sequence>
<dbReference type="EMBL" id="VCPC01000001">
    <property type="protein sequence ID" value="TMV15010.1"/>
    <property type="molecule type" value="Genomic_DNA"/>
</dbReference>
<comment type="similarity">
    <text evidence="1">Belongs to the short-chain dehydrogenases/reductases (SDR) family.</text>
</comment>
<accession>A0ABY2XD97</accession>
<dbReference type="PRINTS" id="PR00080">
    <property type="entry name" value="SDRFAMILY"/>
</dbReference>
<keyword evidence="4" id="KW-1185">Reference proteome</keyword>
<comment type="caution">
    <text evidence="3">The sequence shown here is derived from an EMBL/GenBank/DDBJ whole genome shotgun (WGS) entry which is preliminary data.</text>
</comment>
<name>A0ABY2XD97_9RHOB</name>
<organism evidence="3 4">
    <name type="scientific">Arenibacterium halophilum</name>
    <dbReference type="NCBI Taxonomy" id="2583821"/>
    <lineage>
        <taxon>Bacteria</taxon>
        <taxon>Pseudomonadati</taxon>
        <taxon>Pseudomonadota</taxon>
        <taxon>Alphaproteobacteria</taxon>
        <taxon>Rhodobacterales</taxon>
        <taxon>Paracoccaceae</taxon>
        <taxon>Arenibacterium</taxon>
    </lineage>
</organism>
<dbReference type="PANTHER" id="PTHR42760:SF133">
    <property type="entry name" value="3-OXOACYL-[ACYL-CARRIER-PROTEIN] REDUCTASE"/>
    <property type="match status" value="1"/>
</dbReference>
<dbReference type="PANTHER" id="PTHR42760">
    <property type="entry name" value="SHORT-CHAIN DEHYDROGENASES/REDUCTASES FAMILY MEMBER"/>
    <property type="match status" value="1"/>
</dbReference>
<dbReference type="SUPFAM" id="SSF51735">
    <property type="entry name" value="NAD(P)-binding Rossmann-fold domains"/>
    <property type="match status" value="1"/>
</dbReference>
<dbReference type="InterPro" id="IPR020904">
    <property type="entry name" value="Sc_DH/Rdtase_CS"/>
</dbReference>
<proteinExistence type="inferred from homology"/>
<dbReference type="InterPro" id="IPR036291">
    <property type="entry name" value="NAD(P)-bd_dom_sf"/>
</dbReference>
<gene>
    <name evidence="3" type="ORF">FGK64_03315</name>
</gene>
<evidence type="ECO:0000313" key="3">
    <source>
        <dbReference type="EMBL" id="TMV15010.1"/>
    </source>
</evidence>
<dbReference type="CDD" id="cd05233">
    <property type="entry name" value="SDR_c"/>
    <property type="match status" value="1"/>
</dbReference>